<feature type="non-terminal residue" evidence="3">
    <location>
        <position position="265"/>
    </location>
</feature>
<dbReference type="AlphaFoldDB" id="A0A455B354"/>
<organism evidence="2 3">
    <name type="scientific">Physeter macrocephalus</name>
    <name type="common">Sperm whale</name>
    <name type="synonym">Physeter catodon</name>
    <dbReference type="NCBI Taxonomy" id="9755"/>
    <lineage>
        <taxon>Eukaryota</taxon>
        <taxon>Metazoa</taxon>
        <taxon>Chordata</taxon>
        <taxon>Craniata</taxon>
        <taxon>Vertebrata</taxon>
        <taxon>Euteleostomi</taxon>
        <taxon>Mammalia</taxon>
        <taxon>Eutheria</taxon>
        <taxon>Laurasiatheria</taxon>
        <taxon>Artiodactyla</taxon>
        <taxon>Whippomorpha</taxon>
        <taxon>Cetacea</taxon>
        <taxon>Odontoceti</taxon>
        <taxon>Physeteridae</taxon>
        <taxon>Physeter</taxon>
    </lineage>
</organism>
<gene>
    <name evidence="3" type="primary">LOC114485546</name>
</gene>
<evidence type="ECO:0000313" key="2">
    <source>
        <dbReference type="Proteomes" id="UP000248484"/>
    </source>
</evidence>
<dbReference type="OrthoDB" id="5964980at2759"/>
<feature type="compositionally biased region" description="Basic and acidic residues" evidence="1">
    <location>
        <begin position="58"/>
        <end position="69"/>
    </location>
</feature>
<proteinExistence type="predicted"/>
<protein>
    <submittedName>
        <fullName evidence="3">Zinc finger CW-type PWWP domain protein 1-like</fullName>
    </submittedName>
</protein>
<feature type="region of interest" description="Disordered" evidence="1">
    <location>
        <begin position="165"/>
        <end position="249"/>
    </location>
</feature>
<dbReference type="RefSeq" id="XP_028342969.1">
    <property type="nucleotide sequence ID" value="XM_028487168.1"/>
</dbReference>
<feature type="compositionally biased region" description="Polar residues" evidence="1">
    <location>
        <begin position="140"/>
        <end position="149"/>
    </location>
</feature>
<dbReference type="GeneID" id="114485546"/>
<feature type="compositionally biased region" description="Basic and acidic residues" evidence="1">
    <location>
        <begin position="79"/>
        <end position="96"/>
    </location>
</feature>
<dbReference type="KEGG" id="pcad:114485546"/>
<feature type="region of interest" description="Disordered" evidence="1">
    <location>
        <begin position="1"/>
        <end position="31"/>
    </location>
</feature>
<feature type="region of interest" description="Disordered" evidence="1">
    <location>
        <begin position="43"/>
        <end position="100"/>
    </location>
</feature>
<reference evidence="3" key="1">
    <citation type="submission" date="2025-08" db="UniProtKB">
        <authorList>
            <consortium name="RefSeq"/>
        </authorList>
    </citation>
    <scope>IDENTIFICATION</scope>
    <source>
        <tissue evidence="3">Muscle</tissue>
    </source>
</reference>
<accession>A0A455B354</accession>
<evidence type="ECO:0000313" key="3">
    <source>
        <dbReference type="RefSeq" id="XP_028342969.1"/>
    </source>
</evidence>
<dbReference type="InParanoid" id="A0A455B354"/>
<keyword evidence="2" id="KW-1185">Reference proteome</keyword>
<feature type="region of interest" description="Disordered" evidence="1">
    <location>
        <begin position="130"/>
        <end position="151"/>
    </location>
</feature>
<dbReference type="Proteomes" id="UP000248484">
    <property type="component" value="Unplaced"/>
</dbReference>
<feature type="compositionally biased region" description="Basic and acidic residues" evidence="1">
    <location>
        <begin position="202"/>
        <end position="238"/>
    </location>
</feature>
<evidence type="ECO:0000256" key="1">
    <source>
        <dbReference type="SAM" id="MobiDB-lite"/>
    </source>
</evidence>
<sequence length="265" mass="29563">MMTTLQSKEECRKGPKKTFAPPAQKLHSLMPYNLNSSKEEILGISSPEAETRPSLLKARLEKKKEKTTKENGTGSGQEIKGKAQDNKKAEKKEKGKSTLTNAEFEEIVQIVLQKSLQECLETSCAQPTRCTHLDKEPGIASSTTDNNNADGERVVVPHILEISASQEGGVIPEIKTSKPGQPDPAPSEKKFNKLSLSKRKKAAQDEKMEKAQSGHEHRQKDQLKKTVQDHSQIRDQQKGEGSGFGEFSHGLKNLLGLENWRWRRE</sequence>
<name>A0A455B354_PHYMC</name>